<feature type="transmembrane region" description="Helical" evidence="1">
    <location>
        <begin position="89"/>
        <end position="105"/>
    </location>
</feature>
<evidence type="ECO:0000256" key="1">
    <source>
        <dbReference type="SAM" id="Phobius"/>
    </source>
</evidence>
<protein>
    <submittedName>
        <fullName evidence="2">Uncharacterized protein</fullName>
    </submittedName>
</protein>
<dbReference type="VEuPathDB" id="VectorBase:GPAI031063"/>
<dbReference type="AlphaFoldDB" id="A0A1B0A0X7"/>
<organism evidence="2 3">
    <name type="scientific">Glossina pallidipes</name>
    <name type="common">Tsetse fly</name>
    <dbReference type="NCBI Taxonomy" id="7398"/>
    <lineage>
        <taxon>Eukaryota</taxon>
        <taxon>Metazoa</taxon>
        <taxon>Ecdysozoa</taxon>
        <taxon>Arthropoda</taxon>
        <taxon>Hexapoda</taxon>
        <taxon>Insecta</taxon>
        <taxon>Pterygota</taxon>
        <taxon>Neoptera</taxon>
        <taxon>Endopterygota</taxon>
        <taxon>Diptera</taxon>
        <taxon>Brachycera</taxon>
        <taxon>Muscomorpha</taxon>
        <taxon>Hippoboscoidea</taxon>
        <taxon>Glossinidae</taxon>
        <taxon>Glossina</taxon>
    </lineage>
</organism>
<reference evidence="2" key="2">
    <citation type="submission" date="2020-05" db="UniProtKB">
        <authorList>
            <consortium name="EnsemblMetazoa"/>
        </authorList>
    </citation>
    <scope>IDENTIFICATION</scope>
    <source>
        <strain evidence="2">IAEA</strain>
    </source>
</reference>
<sequence>MSFYRLKLIRRIAFNTTKTFTIACVIIYIHKGTGTYFVRRKKDSNIVKGSFCETPRTSHHTHYAFKYYLRDARLTWLIRAVLYRNHVKYFAWQTFAVIISFRLLVNDTCLCRASLTDMRIAIISILSDYSFDFYRLKYCKYPFGCRVGQHLNEINSVGGGPLIPLLSNTV</sequence>
<dbReference type="EnsemblMetazoa" id="GPAI031063-RA">
    <property type="protein sequence ID" value="GPAI031063-PA"/>
    <property type="gene ID" value="GPAI031063"/>
</dbReference>
<keyword evidence="3" id="KW-1185">Reference proteome</keyword>
<keyword evidence="1" id="KW-0472">Membrane</keyword>
<evidence type="ECO:0000313" key="3">
    <source>
        <dbReference type="Proteomes" id="UP000092445"/>
    </source>
</evidence>
<feature type="transmembrane region" description="Helical" evidence="1">
    <location>
        <begin position="12"/>
        <end position="30"/>
    </location>
</feature>
<accession>A0A1B0A0X7</accession>
<evidence type="ECO:0000313" key="2">
    <source>
        <dbReference type="EnsemblMetazoa" id="GPAI031063-PA"/>
    </source>
</evidence>
<proteinExistence type="predicted"/>
<reference evidence="3" key="1">
    <citation type="submission" date="2014-03" db="EMBL/GenBank/DDBJ databases">
        <authorList>
            <person name="Aksoy S."/>
            <person name="Warren W."/>
            <person name="Wilson R.K."/>
        </authorList>
    </citation>
    <scope>NUCLEOTIDE SEQUENCE [LARGE SCALE GENOMIC DNA]</scope>
    <source>
        <strain evidence="3">IAEA</strain>
    </source>
</reference>
<keyword evidence="1" id="KW-0812">Transmembrane</keyword>
<name>A0A1B0A0X7_GLOPL</name>
<keyword evidence="1" id="KW-1133">Transmembrane helix</keyword>
<dbReference type="Proteomes" id="UP000092445">
    <property type="component" value="Unassembled WGS sequence"/>
</dbReference>